<evidence type="ECO:0000313" key="2">
    <source>
        <dbReference type="Proteomes" id="UP000290572"/>
    </source>
</evidence>
<gene>
    <name evidence="1" type="ORF">ROHU_010112</name>
</gene>
<name>A0A498LVE9_LABRO</name>
<dbReference type="Proteomes" id="UP000290572">
    <property type="component" value="Unassembled WGS sequence"/>
</dbReference>
<reference evidence="1 2" key="1">
    <citation type="submission" date="2018-03" db="EMBL/GenBank/DDBJ databases">
        <title>Draft genome sequence of Rohu Carp (Labeo rohita).</title>
        <authorList>
            <person name="Das P."/>
            <person name="Kushwaha B."/>
            <person name="Joshi C.G."/>
            <person name="Kumar D."/>
            <person name="Nagpure N.S."/>
            <person name="Sahoo L."/>
            <person name="Das S.P."/>
            <person name="Bit A."/>
            <person name="Patnaik S."/>
            <person name="Meher P.K."/>
            <person name="Jayasankar P."/>
            <person name="Koringa P.G."/>
            <person name="Patel N.V."/>
            <person name="Hinsu A.T."/>
            <person name="Kumar R."/>
            <person name="Pandey M."/>
            <person name="Agarwal S."/>
            <person name="Srivastava S."/>
            <person name="Singh M."/>
            <person name="Iquebal M.A."/>
            <person name="Jaiswal S."/>
            <person name="Angadi U.B."/>
            <person name="Kumar N."/>
            <person name="Raza M."/>
            <person name="Shah T.M."/>
            <person name="Rai A."/>
            <person name="Jena J.K."/>
        </authorList>
    </citation>
    <scope>NUCLEOTIDE SEQUENCE [LARGE SCALE GENOMIC DNA]</scope>
    <source>
        <strain evidence="1">DASCIFA01</strain>
        <tissue evidence="1">Testis</tissue>
    </source>
</reference>
<keyword evidence="2" id="KW-1185">Reference proteome</keyword>
<evidence type="ECO:0000313" key="1">
    <source>
        <dbReference type="EMBL" id="RXN12429.1"/>
    </source>
</evidence>
<accession>A0A498LVE9</accession>
<sequence>MGAKVSVVNQTPYNWYFATQDRGYTHIGPHCTISYDESLAVHRYIYIRYENHTWNSFSYEYNTHKGNTSFILKETHDRSQIQLYCTSEDGTHYCTNHGMDITPITLNT</sequence>
<protein>
    <submittedName>
        <fullName evidence="1">Glutactin-like isoform X2</fullName>
    </submittedName>
</protein>
<dbReference type="AlphaFoldDB" id="A0A498LVE9"/>
<dbReference type="EMBL" id="QBIY01013057">
    <property type="protein sequence ID" value="RXN12429.1"/>
    <property type="molecule type" value="Genomic_DNA"/>
</dbReference>
<organism evidence="1 2">
    <name type="scientific">Labeo rohita</name>
    <name type="common">Indian major carp</name>
    <name type="synonym">Cyprinus rohita</name>
    <dbReference type="NCBI Taxonomy" id="84645"/>
    <lineage>
        <taxon>Eukaryota</taxon>
        <taxon>Metazoa</taxon>
        <taxon>Chordata</taxon>
        <taxon>Craniata</taxon>
        <taxon>Vertebrata</taxon>
        <taxon>Euteleostomi</taxon>
        <taxon>Actinopterygii</taxon>
        <taxon>Neopterygii</taxon>
        <taxon>Teleostei</taxon>
        <taxon>Ostariophysi</taxon>
        <taxon>Cypriniformes</taxon>
        <taxon>Cyprinidae</taxon>
        <taxon>Labeoninae</taxon>
        <taxon>Labeonini</taxon>
        <taxon>Labeo</taxon>
    </lineage>
</organism>
<proteinExistence type="predicted"/>
<comment type="caution">
    <text evidence="1">The sequence shown here is derived from an EMBL/GenBank/DDBJ whole genome shotgun (WGS) entry which is preliminary data.</text>
</comment>